<evidence type="ECO:0000313" key="5">
    <source>
        <dbReference type="Proteomes" id="UP000626180"/>
    </source>
</evidence>
<protein>
    <submittedName>
        <fullName evidence="3">Predicted membrane protein</fullName>
    </submittedName>
</protein>
<reference evidence="3 4" key="1">
    <citation type="submission" date="2018-06" db="EMBL/GenBank/DDBJ databases">
        <authorList>
            <consortium name="Pathogen Informatics"/>
            <person name="Doyle S."/>
        </authorList>
    </citation>
    <scope>NUCLEOTIDE SEQUENCE [LARGE SCALE GENOMIC DNA]</scope>
    <source>
        <strain evidence="3 4">NCTC11842</strain>
    </source>
</reference>
<dbReference type="Proteomes" id="UP000626180">
    <property type="component" value="Unassembled WGS sequence"/>
</dbReference>
<keyword evidence="1" id="KW-0472">Membrane</keyword>
<organism evidence="3 4">
    <name type="scientific">Pseudomonas luteola</name>
    <dbReference type="NCBI Taxonomy" id="47886"/>
    <lineage>
        <taxon>Bacteria</taxon>
        <taxon>Pseudomonadati</taxon>
        <taxon>Pseudomonadota</taxon>
        <taxon>Gammaproteobacteria</taxon>
        <taxon>Pseudomonadales</taxon>
        <taxon>Pseudomonadaceae</taxon>
        <taxon>Pseudomonas</taxon>
    </lineage>
</organism>
<proteinExistence type="predicted"/>
<reference evidence="2 5" key="2">
    <citation type="submission" date="2020-10" db="EMBL/GenBank/DDBJ databases">
        <title>Genome sequences of Pseudomonas isolates.</title>
        <authorList>
            <person name="Wessels L."/>
            <person name="Reich F."/>
            <person name="Hammerl J."/>
        </authorList>
    </citation>
    <scope>NUCLEOTIDE SEQUENCE [LARGE SCALE GENOMIC DNA]</scope>
    <source>
        <strain evidence="2 5">20-MO00624-0</strain>
    </source>
</reference>
<feature type="transmembrane region" description="Helical" evidence="1">
    <location>
        <begin position="26"/>
        <end position="50"/>
    </location>
</feature>
<sequence length="117" mass="13210">MTDINQTVQPAPLQQPIVSNSNMAGIVYVLYIVGFFNGVTALIGLILAYVNRDTADPISRSHLDYQIRTFWWGLLWLVLGFASTLLIIGWFVLLGWAIWTIYRIVKGLTAINNRRGI</sequence>
<keyword evidence="1" id="KW-0812">Transmembrane</keyword>
<dbReference type="GeneID" id="300267360"/>
<accession>A0A2X2D3J7</accession>
<dbReference type="AlphaFoldDB" id="A0A2X2D3J7"/>
<evidence type="ECO:0000313" key="4">
    <source>
        <dbReference type="Proteomes" id="UP000250443"/>
    </source>
</evidence>
<feature type="transmembrane region" description="Helical" evidence="1">
    <location>
        <begin position="70"/>
        <end position="99"/>
    </location>
</feature>
<dbReference type="Proteomes" id="UP000250443">
    <property type="component" value="Unassembled WGS sequence"/>
</dbReference>
<dbReference type="EMBL" id="UAUF01000014">
    <property type="protein sequence ID" value="SPZ13513.1"/>
    <property type="molecule type" value="Genomic_DNA"/>
</dbReference>
<evidence type="ECO:0000313" key="3">
    <source>
        <dbReference type="EMBL" id="SPZ13513.1"/>
    </source>
</evidence>
<gene>
    <name evidence="2" type="ORF">IRZ65_19305</name>
    <name evidence="3" type="ORF">NCTC11842_05257</name>
</gene>
<keyword evidence="1" id="KW-1133">Transmembrane helix</keyword>
<keyword evidence="5" id="KW-1185">Reference proteome</keyword>
<evidence type="ECO:0000256" key="1">
    <source>
        <dbReference type="SAM" id="Phobius"/>
    </source>
</evidence>
<dbReference type="EMBL" id="JADMCD010000012">
    <property type="protein sequence ID" value="MBF8642821.1"/>
    <property type="molecule type" value="Genomic_DNA"/>
</dbReference>
<dbReference type="RefSeq" id="WP_010798579.1">
    <property type="nucleotide sequence ID" value="NZ_CP044085.1"/>
</dbReference>
<name>A0A2X2D3J7_PSELU</name>
<evidence type="ECO:0000313" key="2">
    <source>
        <dbReference type="EMBL" id="MBF8642821.1"/>
    </source>
</evidence>